<evidence type="ECO:0000313" key="1">
    <source>
        <dbReference type="EnsemblPlants" id="Kaladp0045s0444.1.v1.1"/>
    </source>
</evidence>
<evidence type="ECO:0000313" key="2">
    <source>
        <dbReference type="Proteomes" id="UP000594263"/>
    </source>
</evidence>
<dbReference type="Proteomes" id="UP000594263">
    <property type="component" value="Unplaced"/>
</dbReference>
<keyword evidence="2" id="KW-1185">Reference proteome</keyword>
<reference evidence="1" key="1">
    <citation type="submission" date="2021-01" db="UniProtKB">
        <authorList>
            <consortium name="EnsemblPlants"/>
        </authorList>
    </citation>
    <scope>IDENTIFICATION</scope>
</reference>
<dbReference type="EnsemblPlants" id="Kaladp0045s0444.1.v1.1">
    <property type="protein sequence ID" value="Kaladp0045s0444.1.v1.1"/>
    <property type="gene ID" value="Kaladp0045s0444.v1.1"/>
</dbReference>
<accession>A0A7N0ZXB7</accession>
<dbReference type="PANTHER" id="PTHR35476">
    <property type="entry name" value="MUCIN-LIKE PROTEIN"/>
    <property type="match status" value="1"/>
</dbReference>
<dbReference type="Pfam" id="PF12824">
    <property type="entry name" value="MRP-L20"/>
    <property type="match status" value="1"/>
</dbReference>
<dbReference type="AlphaFoldDB" id="A0A7N0ZXB7"/>
<dbReference type="GO" id="GO:0048229">
    <property type="term" value="P:gametophyte development"/>
    <property type="evidence" value="ECO:0007669"/>
    <property type="project" value="EnsemblPlants"/>
</dbReference>
<protein>
    <submittedName>
        <fullName evidence="1">Uncharacterized protein</fullName>
    </submittedName>
</protein>
<dbReference type="PANTHER" id="PTHR35476:SF3">
    <property type="entry name" value="SMALL RIBOSOMAL SUBUNIT PROTEIN MS75"/>
    <property type="match status" value="1"/>
</dbReference>
<name>A0A7N0ZXB7_KALFE</name>
<dbReference type="GO" id="GO:0007006">
    <property type="term" value="P:mitochondrial membrane organization"/>
    <property type="evidence" value="ECO:0007669"/>
    <property type="project" value="EnsemblPlants"/>
</dbReference>
<dbReference type="GO" id="GO:0009793">
    <property type="term" value="P:embryo development ending in seed dormancy"/>
    <property type="evidence" value="ECO:0007669"/>
    <property type="project" value="EnsemblPlants"/>
</dbReference>
<dbReference type="OMA" id="DACPEFF"/>
<sequence>MMHRVAGGAYHIFRTANGIQHLSKKPLQSSSFLLLHIRVFSGTTSDGAGIFRGTTSDDSGWGSGWSTGLTKEHFEGQAVGRQVDSTAATHNPAALSKWDRMAECLKEAGRQGQGKKPFGDTLGDLMMEIPPLLKQAKEPGTRGSHLSESDKAQIYTLHTNNPEIYTVEKLARDFKIMRQRVHAILWLNKDKEEREKKLGHPLRNQDNAPESSESNCREFHVASLPYKPDFKVMPEDWDGMPKDLDEVHYEISKKEDDTLYEEFVQKFEFNMRKLKGEIKCHKYSRRRQDNGWKITVEKLGPRGKRGSGGGWKFISLPDGSSRPLNELEKVFLKRETNKWRRKFLPPKSSRKMFAAA</sequence>
<dbReference type="InterPro" id="IPR052851">
    <property type="entry name" value="GCD1_mitochondrial"/>
</dbReference>
<proteinExistence type="predicted"/>
<dbReference type="GO" id="GO:0007154">
    <property type="term" value="P:cell communication"/>
    <property type="evidence" value="ECO:0007669"/>
    <property type="project" value="EnsemblPlants"/>
</dbReference>
<dbReference type="GO" id="GO:0005739">
    <property type="term" value="C:mitochondrion"/>
    <property type="evidence" value="ECO:0007669"/>
    <property type="project" value="EnsemblPlants"/>
</dbReference>
<dbReference type="Gramene" id="Kaladp0045s0444.1.v1.1">
    <property type="protein sequence ID" value="Kaladp0045s0444.1.v1.1"/>
    <property type="gene ID" value="Kaladp0045s0444.v1.1"/>
</dbReference>
<dbReference type="GO" id="GO:0048868">
    <property type="term" value="P:pollen tube development"/>
    <property type="evidence" value="ECO:0007669"/>
    <property type="project" value="EnsemblPlants"/>
</dbReference>
<organism evidence="1 2">
    <name type="scientific">Kalanchoe fedtschenkoi</name>
    <name type="common">Lavender scallops</name>
    <name type="synonym">South American air plant</name>
    <dbReference type="NCBI Taxonomy" id="63787"/>
    <lineage>
        <taxon>Eukaryota</taxon>
        <taxon>Viridiplantae</taxon>
        <taxon>Streptophyta</taxon>
        <taxon>Embryophyta</taxon>
        <taxon>Tracheophyta</taxon>
        <taxon>Spermatophyta</taxon>
        <taxon>Magnoliopsida</taxon>
        <taxon>eudicotyledons</taxon>
        <taxon>Gunneridae</taxon>
        <taxon>Pentapetalae</taxon>
        <taxon>Saxifragales</taxon>
        <taxon>Crassulaceae</taxon>
        <taxon>Kalanchoe</taxon>
    </lineage>
</organism>